<proteinExistence type="predicted"/>
<dbReference type="EMBL" id="LNQE01001693">
    <property type="protein sequence ID" value="KUG14162.1"/>
    <property type="molecule type" value="Genomic_DNA"/>
</dbReference>
<reference evidence="1" key="1">
    <citation type="journal article" date="2015" name="Proc. Natl. Acad. Sci. U.S.A.">
        <title>Networks of energetic and metabolic interactions define dynamics in microbial communities.</title>
        <authorList>
            <person name="Embree M."/>
            <person name="Liu J.K."/>
            <person name="Al-Bassam M.M."/>
            <person name="Zengler K."/>
        </authorList>
    </citation>
    <scope>NUCLEOTIDE SEQUENCE</scope>
</reference>
<name>A0A0W8F0M3_9ZZZZ</name>
<organism evidence="1">
    <name type="scientific">hydrocarbon metagenome</name>
    <dbReference type="NCBI Taxonomy" id="938273"/>
    <lineage>
        <taxon>unclassified sequences</taxon>
        <taxon>metagenomes</taxon>
        <taxon>ecological metagenomes</taxon>
    </lineage>
</organism>
<dbReference type="AlphaFoldDB" id="A0A0W8F0M3"/>
<comment type="caution">
    <text evidence="1">The sequence shown here is derived from an EMBL/GenBank/DDBJ whole genome shotgun (WGS) entry which is preliminary data.</text>
</comment>
<sequence length="38" mass="4530">MERDHEDETEDDRELAWLAEKRTCVRWIAPTLEGPLMS</sequence>
<accession>A0A0W8F0M3</accession>
<protein>
    <submittedName>
        <fullName evidence="1">Uncharacterized protein</fullName>
    </submittedName>
</protein>
<gene>
    <name evidence="1" type="ORF">ASZ90_016196</name>
</gene>
<evidence type="ECO:0000313" key="1">
    <source>
        <dbReference type="EMBL" id="KUG14162.1"/>
    </source>
</evidence>